<name>A0A2G9Q2Q8_AQUCT</name>
<proteinExistence type="predicted"/>
<evidence type="ECO:0000313" key="2">
    <source>
        <dbReference type="Proteomes" id="UP000228934"/>
    </source>
</evidence>
<feature type="non-terminal residue" evidence="1">
    <location>
        <position position="164"/>
    </location>
</feature>
<dbReference type="EMBL" id="KZ369717">
    <property type="protein sequence ID" value="PIO09845.1"/>
    <property type="molecule type" value="Genomic_DNA"/>
</dbReference>
<organism evidence="1 2">
    <name type="scientific">Aquarana catesbeiana</name>
    <name type="common">American bullfrog</name>
    <name type="synonym">Rana catesbeiana</name>
    <dbReference type="NCBI Taxonomy" id="8400"/>
    <lineage>
        <taxon>Eukaryota</taxon>
        <taxon>Metazoa</taxon>
        <taxon>Chordata</taxon>
        <taxon>Craniata</taxon>
        <taxon>Vertebrata</taxon>
        <taxon>Euteleostomi</taxon>
        <taxon>Amphibia</taxon>
        <taxon>Batrachia</taxon>
        <taxon>Anura</taxon>
        <taxon>Neobatrachia</taxon>
        <taxon>Ranoidea</taxon>
        <taxon>Ranidae</taxon>
        <taxon>Aquarana</taxon>
    </lineage>
</organism>
<sequence length="164" mass="18215">MQQYELFTVTTNTSPPTGTPLQSLQAHIQAQILQSLRKTHLSTTSCKRKLTSGSTPHQVLYCHTQLAPHNIIRLYLANIQHFLPSQDPRESSGFTAHTVGSFLRGVQKHQPIANGKRLPITTAIFRDMSKPQTFPSLVIQAAIYLALCGFLRPNKFTFTGTGSQ</sequence>
<accession>A0A2G9Q2Q8</accession>
<keyword evidence="2" id="KW-1185">Reference proteome</keyword>
<reference evidence="2" key="1">
    <citation type="journal article" date="2017" name="Nat. Commun.">
        <title>The North American bullfrog draft genome provides insight into hormonal regulation of long noncoding RNA.</title>
        <authorList>
            <person name="Hammond S.A."/>
            <person name="Warren R.L."/>
            <person name="Vandervalk B.P."/>
            <person name="Kucuk E."/>
            <person name="Khan H."/>
            <person name="Gibb E.A."/>
            <person name="Pandoh P."/>
            <person name="Kirk H."/>
            <person name="Zhao Y."/>
            <person name="Jones M."/>
            <person name="Mungall A.J."/>
            <person name="Coope R."/>
            <person name="Pleasance S."/>
            <person name="Moore R.A."/>
            <person name="Holt R.A."/>
            <person name="Round J.M."/>
            <person name="Ohora S."/>
            <person name="Walle B.V."/>
            <person name="Veldhoen N."/>
            <person name="Helbing C.C."/>
            <person name="Birol I."/>
        </authorList>
    </citation>
    <scope>NUCLEOTIDE SEQUENCE [LARGE SCALE GENOMIC DNA]</scope>
</reference>
<dbReference type="Proteomes" id="UP000228934">
    <property type="component" value="Unassembled WGS sequence"/>
</dbReference>
<gene>
    <name evidence="1" type="ORF">AB205_0080770</name>
</gene>
<evidence type="ECO:0000313" key="1">
    <source>
        <dbReference type="EMBL" id="PIO09845.1"/>
    </source>
</evidence>
<dbReference type="AlphaFoldDB" id="A0A2G9Q2Q8"/>
<protein>
    <submittedName>
        <fullName evidence="1">Uncharacterized protein</fullName>
    </submittedName>
</protein>